<proteinExistence type="predicted"/>
<feature type="region of interest" description="Disordered" evidence="1">
    <location>
        <begin position="1"/>
        <end position="31"/>
    </location>
</feature>
<accession>A0A9W9Y9Z7</accession>
<evidence type="ECO:0000313" key="2">
    <source>
        <dbReference type="EMBL" id="KAJ7328183.1"/>
    </source>
</evidence>
<evidence type="ECO:0000313" key="3">
    <source>
        <dbReference type="Proteomes" id="UP001163046"/>
    </source>
</evidence>
<protein>
    <submittedName>
        <fullName evidence="2">Uncharacterized protein</fullName>
    </submittedName>
</protein>
<organism evidence="2 3">
    <name type="scientific">Desmophyllum pertusum</name>
    <dbReference type="NCBI Taxonomy" id="174260"/>
    <lineage>
        <taxon>Eukaryota</taxon>
        <taxon>Metazoa</taxon>
        <taxon>Cnidaria</taxon>
        <taxon>Anthozoa</taxon>
        <taxon>Hexacorallia</taxon>
        <taxon>Scleractinia</taxon>
        <taxon>Caryophylliina</taxon>
        <taxon>Caryophylliidae</taxon>
        <taxon>Desmophyllum</taxon>
    </lineage>
</organism>
<evidence type="ECO:0000256" key="1">
    <source>
        <dbReference type="SAM" id="MobiDB-lite"/>
    </source>
</evidence>
<reference evidence="2" key="1">
    <citation type="submission" date="2023-01" db="EMBL/GenBank/DDBJ databases">
        <title>Genome assembly of the deep-sea coral Lophelia pertusa.</title>
        <authorList>
            <person name="Herrera S."/>
            <person name="Cordes E."/>
        </authorList>
    </citation>
    <scope>NUCLEOTIDE SEQUENCE</scope>
    <source>
        <strain evidence="2">USNM1676648</strain>
        <tissue evidence="2">Polyp</tissue>
    </source>
</reference>
<feature type="compositionally biased region" description="Polar residues" evidence="1">
    <location>
        <begin position="19"/>
        <end position="31"/>
    </location>
</feature>
<keyword evidence="3" id="KW-1185">Reference proteome</keyword>
<name>A0A9W9Y9Z7_9CNID</name>
<dbReference type="OrthoDB" id="5980554at2759"/>
<gene>
    <name evidence="2" type="ORF">OS493_025057</name>
</gene>
<comment type="caution">
    <text evidence="2">The sequence shown here is derived from an EMBL/GenBank/DDBJ whole genome shotgun (WGS) entry which is preliminary data.</text>
</comment>
<sequence>MAPDNMHFADEELSPGTPPSGQERNATSSFQPMLDLHRFQQYVADEQSKYAENHSPPLLSGVALTMVPPAWQHCL</sequence>
<dbReference type="AlphaFoldDB" id="A0A9W9Y9Z7"/>
<dbReference type="Proteomes" id="UP001163046">
    <property type="component" value="Unassembled WGS sequence"/>
</dbReference>
<dbReference type="EMBL" id="MU827797">
    <property type="protein sequence ID" value="KAJ7328183.1"/>
    <property type="molecule type" value="Genomic_DNA"/>
</dbReference>